<dbReference type="HOGENOM" id="CLU_1386142_0_0_1"/>
<proteinExistence type="predicted"/>
<dbReference type="AlphaFoldDB" id="A0A0D3HRJ1"/>
<keyword evidence="2" id="KW-1185">Reference proteome</keyword>
<sequence length="213" mass="24129">MGVLKELVTNRKKYTVNGQDAFLPPPSIPPLANEWHTTLHAPLLPSVGFHQKEGNNASHGGWRRLLLPLLLARGCRREDARLLPCAASPPRAESPTLRVRFDLHNPKEEVLVQANDNGDIQGDWHRWNSSSGHVCWSVEDRLKNCRGSFSSNQYYCLYHRCCIPQFHQHTLDLGKEFKGEVSNLVKCTFWSFLDTCPGICNCEETYEEEGGCV</sequence>
<reference evidence="1" key="1">
    <citation type="journal article" date="2009" name="Rice">
        <title>De Novo Next Generation Sequencing of Plant Genomes.</title>
        <authorList>
            <person name="Rounsley S."/>
            <person name="Marri P.R."/>
            <person name="Yu Y."/>
            <person name="He R."/>
            <person name="Sisneros N."/>
            <person name="Goicoechea J.L."/>
            <person name="Lee S.J."/>
            <person name="Angelova A."/>
            <person name="Kudrna D."/>
            <person name="Luo M."/>
            <person name="Affourtit J."/>
            <person name="Desany B."/>
            <person name="Knight J."/>
            <person name="Niazi F."/>
            <person name="Egholm M."/>
            <person name="Wing R.A."/>
        </authorList>
    </citation>
    <scope>NUCLEOTIDE SEQUENCE [LARGE SCALE GENOMIC DNA]</scope>
    <source>
        <strain evidence="1">cv. IRGC 105608</strain>
    </source>
</reference>
<protein>
    <submittedName>
        <fullName evidence="1">Uncharacterized protein</fullName>
    </submittedName>
</protein>
<name>A0A0D3HRJ1_9ORYZ</name>
<organism evidence="1">
    <name type="scientific">Oryza barthii</name>
    <dbReference type="NCBI Taxonomy" id="65489"/>
    <lineage>
        <taxon>Eukaryota</taxon>
        <taxon>Viridiplantae</taxon>
        <taxon>Streptophyta</taxon>
        <taxon>Embryophyta</taxon>
        <taxon>Tracheophyta</taxon>
        <taxon>Spermatophyta</taxon>
        <taxon>Magnoliopsida</taxon>
        <taxon>Liliopsida</taxon>
        <taxon>Poales</taxon>
        <taxon>Poaceae</taxon>
        <taxon>BOP clade</taxon>
        <taxon>Oryzoideae</taxon>
        <taxon>Oryzeae</taxon>
        <taxon>Oryzinae</taxon>
        <taxon>Oryza</taxon>
    </lineage>
</organism>
<dbReference type="Proteomes" id="UP000026960">
    <property type="component" value="Chromosome 12"/>
</dbReference>
<accession>A0A0D3HRJ1</accession>
<reference evidence="1" key="2">
    <citation type="submission" date="2015-03" db="UniProtKB">
        <authorList>
            <consortium name="EnsemblPlants"/>
        </authorList>
    </citation>
    <scope>IDENTIFICATION</scope>
</reference>
<evidence type="ECO:0000313" key="2">
    <source>
        <dbReference type="Proteomes" id="UP000026960"/>
    </source>
</evidence>
<dbReference type="EnsemblPlants" id="OBART12G03210.3">
    <property type="protein sequence ID" value="OBART12G03210.3"/>
    <property type="gene ID" value="OBART12G03210"/>
</dbReference>
<dbReference type="Gramene" id="OBART12G03210.3">
    <property type="protein sequence ID" value="OBART12G03210.3"/>
    <property type="gene ID" value="OBART12G03210"/>
</dbReference>
<evidence type="ECO:0000313" key="1">
    <source>
        <dbReference type="EnsemblPlants" id="OBART12G03210.3"/>
    </source>
</evidence>